<dbReference type="PANTHER" id="PTHR34956">
    <property type="entry name" value="OS05G0397300 PROTEIN"/>
    <property type="match status" value="1"/>
</dbReference>
<protein>
    <submittedName>
        <fullName evidence="2">Uncharacterized protein</fullName>
    </submittedName>
</protein>
<dbReference type="Proteomes" id="UP000813462">
    <property type="component" value="Unassembled WGS sequence"/>
</dbReference>
<reference evidence="2" key="1">
    <citation type="journal article" date="2021" name="Front. Plant Sci.">
        <title>Chromosome-Scale Genome Assembly for Chinese Sour Jujube and Insights Into Its Genome Evolution and Domestication Signature.</title>
        <authorList>
            <person name="Shen L.-Y."/>
            <person name="Luo H."/>
            <person name="Wang X.-L."/>
            <person name="Wang X.-M."/>
            <person name="Qiu X.-J."/>
            <person name="Liu H."/>
            <person name="Zhou S.-S."/>
            <person name="Jia K.-H."/>
            <person name="Nie S."/>
            <person name="Bao Y.-T."/>
            <person name="Zhang R.-G."/>
            <person name="Yun Q.-Z."/>
            <person name="Chai Y.-H."/>
            <person name="Lu J.-Y."/>
            <person name="Li Y."/>
            <person name="Zhao S.-W."/>
            <person name="Mao J.-F."/>
            <person name="Jia S.-G."/>
            <person name="Mao Y.-M."/>
        </authorList>
    </citation>
    <scope>NUCLEOTIDE SEQUENCE</scope>
    <source>
        <strain evidence="2">AT0</strain>
        <tissue evidence="2">Leaf</tissue>
    </source>
</reference>
<accession>A0A978UP10</accession>
<proteinExistence type="predicted"/>
<organism evidence="2 3">
    <name type="scientific">Ziziphus jujuba var. spinosa</name>
    <dbReference type="NCBI Taxonomy" id="714518"/>
    <lineage>
        <taxon>Eukaryota</taxon>
        <taxon>Viridiplantae</taxon>
        <taxon>Streptophyta</taxon>
        <taxon>Embryophyta</taxon>
        <taxon>Tracheophyta</taxon>
        <taxon>Spermatophyta</taxon>
        <taxon>Magnoliopsida</taxon>
        <taxon>eudicotyledons</taxon>
        <taxon>Gunneridae</taxon>
        <taxon>Pentapetalae</taxon>
        <taxon>rosids</taxon>
        <taxon>fabids</taxon>
        <taxon>Rosales</taxon>
        <taxon>Rhamnaceae</taxon>
        <taxon>Paliureae</taxon>
        <taxon>Ziziphus</taxon>
    </lineage>
</organism>
<gene>
    <name evidence="2" type="ORF">FEM48_Zijuj10G0148200</name>
</gene>
<dbReference type="AlphaFoldDB" id="A0A978UP10"/>
<evidence type="ECO:0000313" key="2">
    <source>
        <dbReference type="EMBL" id="KAH7516562.1"/>
    </source>
</evidence>
<sequence>MEFDYCLQSSGDHDQEMEIMRQNLDINQLDGDGEEDDIFYAEIRRQILLLTADDDEEVEEEENFHESRNSIHPNSWSASKESLKGSKGRCYPCEYNCNFNRWENKKVAADSIPNWLANLWKNNGKMNRERTKIYRPVGNKS</sequence>
<dbReference type="EMBL" id="JAEACU010000010">
    <property type="protein sequence ID" value="KAH7516562.1"/>
    <property type="molecule type" value="Genomic_DNA"/>
</dbReference>
<evidence type="ECO:0000313" key="3">
    <source>
        <dbReference type="Proteomes" id="UP000813462"/>
    </source>
</evidence>
<name>A0A978UP10_ZIZJJ</name>
<evidence type="ECO:0000256" key="1">
    <source>
        <dbReference type="SAM" id="MobiDB-lite"/>
    </source>
</evidence>
<feature type="compositionally biased region" description="Polar residues" evidence="1">
    <location>
        <begin position="70"/>
        <end position="80"/>
    </location>
</feature>
<comment type="caution">
    <text evidence="2">The sequence shown here is derived from an EMBL/GenBank/DDBJ whole genome shotgun (WGS) entry which is preliminary data.</text>
</comment>
<dbReference type="PANTHER" id="PTHR34956:SF1">
    <property type="entry name" value="DUF4005 DOMAIN-CONTAINING PROTEIN"/>
    <property type="match status" value="1"/>
</dbReference>
<feature type="region of interest" description="Disordered" evidence="1">
    <location>
        <begin position="58"/>
        <end position="87"/>
    </location>
</feature>